<evidence type="ECO:0000313" key="1">
    <source>
        <dbReference type="EMBL" id="GAF70262.1"/>
    </source>
</evidence>
<organism evidence="1">
    <name type="scientific">marine sediment metagenome</name>
    <dbReference type="NCBI Taxonomy" id="412755"/>
    <lineage>
        <taxon>unclassified sequences</taxon>
        <taxon>metagenomes</taxon>
        <taxon>ecological metagenomes</taxon>
    </lineage>
</organism>
<feature type="non-terminal residue" evidence="1">
    <location>
        <position position="1"/>
    </location>
</feature>
<dbReference type="AlphaFoldDB" id="X0S2T8"/>
<accession>X0S2T8</accession>
<name>X0S2T8_9ZZZZ</name>
<protein>
    <submittedName>
        <fullName evidence="1">Uncharacterized protein</fullName>
    </submittedName>
</protein>
<gene>
    <name evidence="1" type="ORF">S01H1_12749</name>
</gene>
<comment type="caution">
    <text evidence="1">The sequence shown here is derived from an EMBL/GenBank/DDBJ whole genome shotgun (WGS) entry which is preliminary data.</text>
</comment>
<proteinExistence type="predicted"/>
<reference evidence="1" key="1">
    <citation type="journal article" date="2014" name="Front. Microbiol.">
        <title>High frequency of phylogenetically diverse reductive dehalogenase-homologous genes in deep subseafloor sedimentary metagenomes.</title>
        <authorList>
            <person name="Kawai M."/>
            <person name="Futagami T."/>
            <person name="Toyoda A."/>
            <person name="Takaki Y."/>
            <person name="Nishi S."/>
            <person name="Hori S."/>
            <person name="Arai W."/>
            <person name="Tsubouchi T."/>
            <person name="Morono Y."/>
            <person name="Uchiyama I."/>
            <person name="Ito T."/>
            <person name="Fujiyama A."/>
            <person name="Inagaki F."/>
            <person name="Takami H."/>
        </authorList>
    </citation>
    <scope>NUCLEOTIDE SEQUENCE</scope>
    <source>
        <strain evidence="1">Expedition CK06-06</strain>
    </source>
</reference>
<sequence>YFTSALFEIKLPTDYCPLPAFLISACTEY</sequence>
<dbReference type="EMBL" id="BARS01006557">
    <property type="protein sequence ID" value="GAF70262.1"/>
    <property type="molecule type" value="Genomic_DNA"/>
</dbReference>